<feature type="domain" description="O-GlcNAc transferase C-terminal" evidence="9">
    <location>
        <begin position="556"/>
        <end position="798"/>
    </location>
</feature>
<dbReference type="Pfam" id="PF14559">
    <property type="entry name" value="TPR_19"/>
    <property type="match status" value="1"/>
</dbReference>
<dbReference type="Proteomes" id="UP000039865">
    <property type="component" value="Unassembled WGS sequence"/>
</dbReference>
<protein>
    <recommendedName>
        <fullName evidence="3">protein O-GlcNAc transferase</fullName>
        <ecNumber evidence="3">2.4.1.255</ecNumber>
    </recommendedName>
</protein>
<dbReference type="InParanoid" id="A0A078AFW6"/>
<gene>
    <name evidence="10" type="primary">Contig11264.g12038</name>
    <name evidence="10" type="ORF">STYLEM_9740</name>
</gene>
<dbReference type="PANTHER" id="PTHR44366:SF1">
    <property type="entry name" value="UDP-N-ACETYLGLUCOSAMINE--PEPTIDE N-ACETYLGLUCOSAMINYLTRANSFERASE 110 KDA SUBUNIT"/>
    <property type="match status" value="1"/>
</dbReference>
<dbReference type="AlphaFoldDB" id="A0A078AFW6"/>
<evidence type="ECO:0000256" key="1">
    <source>
        <dbReference type="ARBA" id="ARBA00004922"/>
    </source>
</evidence>
<keyword evidence="6" id="KW-0677">Repeat</keyword>
<dbReference type="Pfam" id="PF13844">
    <property type="entry name" value="Glyco_transf_41"/>
    <property type="match status" value="2"/>
</dbReference>
<dbReference type="Pfam" id="PF13181">
    <property type="entry name" value="TPR_8"/>
    <property type="match status" value="4"/>
</dbReference>
<dbReference type="EC" id="2.4.1.255" evidence="3"/>
<keyword evidence="11" id="KW-1185">Reference proteome</keyword>
<proteinExistence type="inferred from homology"/>
<evidence type="ECO:0000259" key="9">
    <source>
        <dbReference type="Pfam" id="PF13844"/>
    </source>
</evidence>
<dbReference type="Gene3D" id="1.25.40.10">
    <property type="entry name" value="Tetratricopeptide repeat domain"/>
    <property type="match status" value="3"/>
</dbReference>
<comment type="pathway">
    <text evidence="1">Protein modification; protein glycosylation.</text>
</comment>
<evidence type="ECO:0000256" key="3">
    <source>
        <dbReference type="ARBA" id="ARBA00011970"/>
    </source>
</evidence>
<feature type="domain" description="O-GlcNAc transferase C-terminal" evidence="9">
    <location>
        <begin position="810"/>
        <end position="1017"/>
    </location>
</feature>
<feature type="repeat" description="TPR" evidence="8">
    <location>
        <begin position="474"/>
        <end position="507"/>
    </location>
</feature>
<comment type="similarity">
    <text evidence="2">Belongs to the glycosyltransferase 41 family. O-GlcNAc transferase subfamily.</text>
</comment>
<sequence>MTDFSSFNVQNCVNLHQSRQIYQSPIKFQYPSPFQWKFNSENSSVNKSFGLSIAEIQMMNSPRTDRLEKCLERIEEYKNEGRLNDVLITIEQGLQILKNDPYHDHEMNQRFFIRFQVRLAQTQLELNMLAESYQICDQGVQALTQSDNQVAANRNHIQEFLIVKASLMLIHGDFNQVNQIINEIESLGDICDDHINLKLAMIKYELLLAQNDIEQAINYLIQSINTFVNVQLSLVERAFLKLLELHLNLMKADHNQRVKAAQLNYELFKISREMKDVHKSMNYINQAVELDPQDWTYQFELALFIKQALKLRQDASVIMKKVLDLNPANSKVWFEAACLAEEMTEYEQAREYLDKAVSIDPYNVEIHNKISQIQYSLKRYPEAIQSLENAIQIYHQDQTQCQHNLSILLGNLGMIYSNLNENEKAYTLLQQSIQCNNDNLHNWLQLAVLEMKLGKYDNSMNICERVLSFDHTNEKAFELKGDLFKCIGQFDQAFLFYSKAIEVNPESHSANSSIADLYRNQGKLKEAIDYYKKALSVKLDLTATFAAMCNAKQFCCDWDQADDCFQHLYNLVSKQMEAGELPCVDPFSLFMYNFTPEQKYLVTKRYADHIKTTTMKNLHAQGVTFHGFQHQKVNPDHQIFKIRLGYVSWDFADHPLAQLMQSIFAMHDRSRFHVVAFSLRKNDGSEWRQRIESGCDEFYEIPDGMSTVDLSNFIYGKSIHILFNLNGWTQGHRSDVFVLRPAPIQISYMGFCGSMGADYIDYIITDEIATPPECLKRFYAEKAIYMPHSYFVNDYMQSSPYTIDPNFSRSCRRQFGLPEDKFIFANFNQLYKLDQNTYTVWMNILKRVPNSVLWVLEYPADAKENLLKEAENRGVNSNRIIMTTKVPKHQHIERCHLADLSLDNPITNGHTTTCDLLWSGLPVITYPISENMPSRVAASICYALECPEMVVHSYQEYEELSVKLATSDFQKPKPSDNIPLHLHNKLGSLRLKQLRAKIERNRQTTPLFNTKLWVQHMEVGLLKAWSMYNSTGSVDNIKISELLANIKNQSKSQPLQYQ</sequence>
<evidence type="ECO:0000313" key="11">
    <source>
        <dbReference type="Proteomes" id="UP000039865"/>
    </source>
</evidence>
<dbReference type="SUPFAM" id="SSF48452">
    <property type="entry name" value="TPR-like"/>
    <property type="match status" value="2"/>
</dbReference>
<feature type="repeat" description="TPR" evidence="8">
    <location>
        <begin position="330"/>
        <end position="363"/>
    </location>
</feature>
<feature type="repeat" description="TPR" evidence="8">
    <location>
        <begin position="508"/>
        <end position="541"/>
    </location>
</feature>
<dbReference type="InterPro" id="IPR011990">
    <property type="entry name" value="TPR-like_helical_dom_sf"/>
</dbReference>
<dbReference type="OMA" id="EYTHRAN"/>
<evidence type="ECO:0000313" key="10">
    <source>
        <dbReference type="EMBL" id="CDW80736.1"/>
    </source>
</evidence>
<keyword evidence="4 10" id="KW-0328">Glycosyltransferase</keyword>
<name>A0A078AFW6_STYLE</name>
<dbReference type="InterPro" id="IPR019734">
    <property type="entry name" value="TPR_rpt"/>
</dbReference>
<evidence type="ECO:0000256" key="2">
    <source>
        <dbReference type="ARBA" id="ARBA00005386"/>
    </source>
</evidence>
<dbReference type="SMART" id="SM00028">
    <property type="entry name" value="TPR"/>
    <property type="match status" value="8"/>
</dbReference>
<feature type="repeat" description="TPR" evidence="8">
    <location>
        <begin position="406"/>
        <end position="439"/>
    </location>
</feature>
<evidence type="ECO:0000256" key="8">
    <source>
        <dbReference type="PROSITE-ProRule" id="PRU00339"/>
    </source>
</evidence>
<reference evidence="10 11" key="1">
    <citation type="submission" date="2014-06" db="EMBL/GenBank/DDBJ databases">
        <authorList>
            <person name="Swart Estienne"/>
        </authorList>
    </citation>
    <scope>NUCLEOTIDE SEQUENCE [LARGE SCALE GENOMIC DNA]</scope>
    <source>
        <strain evidence="10 11">130c</strain>
    </source>
</reference>
<keyword evidence="7 8" id="KW-0802">TPR repeat</keyword>
<keyword evidence="5 10" id="KW-0808">Transferase</keyword>
<accession>A0A078AFW6</accession>
<dbReference type="InterPro" id="IPR029489">
    <property type="entry name" value="OGT/SEC/SPY_C"/>
</dbReference>
<evidence type="ECO:0000256" key="7">
    <source>
        <dbReference type="ARBA" id="ARBA00022803"/>
    </source>
</evidence>
<evidence type="ECO:0000256" key="5">
    <source>
        <dbReference type="ARBA" id="ARBA00022679"/>
    </source>
</evidence>
<dbReference type="OrthoDB" id="311340at2759"/>
<dbReference type="GO" id="GO:0006493">
    <property type="term" value="P:protein O-linked glycosylation"/>
    <property type="evidence" value="ECO:0007669"/>
    <property type="project" value="InterPro"/>
</dbReference>
<dbReference type="InterPro" id="IPR037919">
    <property type="entry name" value="OGT"/>
</dbReference>
<dbReference type="PANTHER" id="PTHR44366">
    <property type="entry name" value="UDP-N-ACETYLGLUCOSAMINE--PEPTIDE N-ACETYLGLUCOSAMINYLTRANSFERASE 110 KDA SUBUNIT"/>
    <property type="match status" value="1"/>
</dbReference>
<dbReference type="Gene3D" id="3.40.50.11380">
    <property type="match status" value="1"/>
</dbReference>
<dbReference type="PROSITE" id="PS50005">
    <property type="entry name" value="TPR"/>
    <property type="match status" value="4"/>
</dbReference>
<evidence type="ECO:0000256" key="6">
    <source>
        <dbReference type="ARBA" id="ARBA00022737"/>
    </source>
</evidence>
<organism evidence="10 11">
    <name type="scientific">Stylonychia lemnae</name>
    <name type="common">Ciliate</name>
    <dbReference type="NCBI Taxonomy" id="5949"/>
    <lineage>
        <taxon>Eukaryota</taxon>
        <taxon>Sar</taxon>
        <taxon>Alveolata</taxon>
        <taxon>Ciliophora</taxon>
        <taxon>Intramacronucleata</taxon>
        <taxon>Spirotrichea</taxon>
        <taxon>Stichotrichia</taxon>
        <taxon>Sporadotrichida</taxon>
        <taxon>Oxytrichidae</taxon>
        <taxon>Stylonychinae</taxon>
        <taxon>Stylonychia</taxon>
    </lineage>
</organism>
<dbReference type="EMBL" id="CCKQ01009262">
    <property type="protein sequence ID" value="CDW80736.1"/>
    <property type="molecule type" value="Genomic_DNA"/>
</dbReference>
<evidence type="ECO:0000256" key="4">
    <source>
        <dbReference type="ARBA" id="ARBA00022676"/>
    </source>
</evidence>
<dbReference type="Gene3D" id="3.40.50.2000">
    <property type="entry name" value="Glycogen Phosphorylase B"/>
    <property type="match status" value="1"/>
</dbReference>
<dbReference type="GO" id="GO:0097363">
    <property type="term" value="F:protein O-acetylglucosaminyltransferase activity"/>
    <property type="evidence" value="ECO:0007669"/>
    <property type="project" value="UniProtKB-EC"/>
</dbReference>